<dbReference type="EMBL" id="SSTD01014011">
    <property type="protein sequence ID" value="TYK05030.1"/>
    <property type="molecule type" value="Genomic_DNA"/>
</dbReference>
<gene>
    <name evidence="3" type="ORF">E5676_scaffold143G002850</name>
</gene>
<sequence length="308" mass="34349">MTEILSLKLYSTVCTHVIFPLSTLSVLSDNDAVVEIELPVPDTLPTSAESFNQTPVRGWSCILSLFMLKCFVRFNVSVGSIGIIRGDDVCWLHAVFRAKIAGSPRGGVTTWQNQDETQDPTQGQSERGSSTPRGQNEARSERFARSAQEIGRPEIAGPSDPEKMYGIERLKKLGATVFESSTDPADVEKKVEGWWKSIIVRHNDARTLDWQTFKGIFEEKYYPTIYCEAKRDEFLELKQGSLSVVEYERKYTELSRFNVSVGSTEIVRGDDVCWLHAVFRAKTAGGPGRGVTLSLVFICDDSSSMLAQ</sequence>
<name>A0A5D3C0X3_CUCMM</name>
<accession>A0A5D3C0X3</accession>
<evidence type="ECO:0000256" key="1">
    <source>
        <dbReference type="SAM" id="MobiDB-lite"/>
    </source>
</evidence>
<proteinExistence type="predicted"/>
<feature type="compositionally biased region" description="Polar residues" evidence="1">
    <location>
        <begin position="109"/>
        <end position="134"/>
    </location>
</feature>
<feature type="domain" description="Retrotransposon gag" evidence="2">
    <location>
        <begin position="193"/>
        <end position="256"/>
    </location>
</feature>
<dbReference type="InterPro" id="IPR005162">
    <property type="entry name" value="Retrotrans_gag_dom"/>
</dbReference>
<comment type="caution">
    <text evidence="3">The sequence shown here is derived from an EMBL/GenBank/DDBJ whole genome shotgun (WGS) entry which is preliminary data.</text>
</comment>
<dbReference type="AlphaFoldDB" id="A0A5D3C0X3"/>
<protein>
    <recommendedName>
        <fullName evidence="2">Retrotransposon gag domain-containing protein</fullName>
    </recommendedName>
</protein>
<reference evidence="3 4" key="1">
    <citation type="submission" date="2019-08" db="EMBL/GenBank/DDBJ databases">
        <title>Draft genome sequences of two oriental melons (Cucumis melo L. var makuwa).</title>
        <authorList>
            <person name="Kwon S.-Y."/>
        </authorList>
    </citation>
    <scope>NUCLEOTIDE SEQUENCE [LARGE SCALE GENOMIC DNA]</scope>
    <source>
        <strain evidence="4">cv. Chang Bougi</strain>
        <tissue evidence="3">Leaf</tissue>
    </source>
</reference>
<dbReference type="Proteomes" id="UP000321947">
    <property type="component" value="Unassembled WGS sequence"/>
</dbReference>
<evidence type="ECO:0000259" key="2">
    <source>
        <dbReference type="Pfam" id="PF03732"/>
    </source>
</evidence>
<evidence type="ECO:0000313" key="3">
    <source>
        <dbReference type="EMBL" id="TYK05030.1"/>
    </source>
</evidence>
<feature type="region of interest" description="Disordered" evidence="1">
    <location>
        <begin position="106"/>
        <end position="162"/>
    </location>
</feature>
<dbReference type="Pfam" id="PF03732">
    <property type="entry name" value="Retrotrans_gag"/>
    <property type="match status" value="1"/>
</dbReference>
<organism evidence="3 4">
    <name type="scientific">Cucumis melo var. makuwa</name>
    <name type="common">Oriental melon</name>
    <dbReference type="NCBI Taxonomy" id="1194695"/>
    <lineage>
        <taxon>Eukaryota</taxon>
        <taxon>Viridiplantae</taxon>
        <taxon>Streptophyta</taxon>
        <taxon>Embryophyta</taxon>
        <taxon>Tracheophyta</taxon>
        <taxon>Spermatophyta</taxon>
        <taxon>Magnoliopsida</taxon>
        <taxon>eudicotyledons</taxon>
        <taxon>Gunneridae</taxon>
        <taxon>Pentapetalae</taxon>
        <taxon>rosids</taxon>
        <taxon>fabids</taxon>
        <taxon>Cucurbitales</taxon>
        <taxon>Cucurbitaceae</taxon>
        <taxon>Benincaseae</taxon>
        <taxon>Cucumis</taxon>
    </lineage>
</organism>
<evidence type="ECO:0000313" key="4">
    <source>
        <dbReference type="Proteomes" id="UP000321947"/>
    </source>
</evidence>